<reference evidence="6" key="1">
    <citation type="journal article" date="2019" name="Int. J. Syst. Evol. Microbiol.">
        <title>The Global Catalogue of Microorganisms (GCM) 10K type strain sequencing project: providing services to taxonomists for standard genome sequencing and annotation.</title>
        <authorList>
            <consortium name="The Broad Institute Genomics Platform"/>
            <consortium name="The Broad Institute Genome Sequencing Center for Infectious Disease"/>
            <person name="Wu L."/>
            <person name="Ma J."/>
        </authorList>
    </citation>
    <scope>NUCLEOTIDE SEQUENCE [LARGE SCALE GENOMIC DNA]</scope>
    <source>
        <strain evidence="6">JCM 3146</strain>
    </source>
</reference>
<dbReference type="InterPro" id="IPR028081">
    <property type="entry name" value="Leu-bd"/>
</dbReference>
<evidence type="ECO:0000259" key="4">
    <source>
        <dbReference type="Pfam" id="PF13458"/>
    </source>
</evidence>
<evidence type="ECO:0000256" key="2">
    <source>
        <dbReference type="ARBA" id="ARBA00022729"/>
    </source>
</evidence>
<dbReference type="PANTHER" id="PTHR47151">
    <property type="entry name" value="LEU/ILE/VAL-BINDING ABC TRANSPORTER SUBUNIT"/>
    <property type="match status" value="1"/>
</dbReference>
<dbReference type="InterPro" id="IPR028082">
    <property type="entry name" value="Peripla_BP_I"/>
</dbReference>
<dbReference type="Proteomes" id="UP001501822">
    <property type="component" value="Unassembled WGS sequence"/>
</dbReference>
<comment type="caution">
    <text evidence="5">The sequence shown here is derived from an EMBL/GenBank/DDBJ whole genome shotgun (WGS) entry which is preliminary data.</text>
</comment>
<proteinExistence type="inferred from homology"/>
<evidence type="ECO:0000256" key="3">
    <source>
        <dbReference type="SAM" id="SignalP"/>
    </source>
</evidence>
<accession>A0ABP3FSD4</accession>
<gene>
    <name evidence="5" type="ORF">GCM10010151_11240</name>
</gene>
<dbReference type="EMBL" id="BAAABM010000007">
    <property type="protein sequence ID" value="GAA0323157.1"/>
    <property type="molecule type" value="Genomic_DNA"/>
</dbReference>
<evidence type="ECO:0000313" key="5">
    <source>
        <dbReference type="EMBL" id="GAA0323157.1"/>
    </source>
</evidence>
<feature type="domain" description="Leucine-binding protein" evidence="4">
    <location>
        <begin position="36"/>
        <end position="374"/>
    </location>
</feature>
<keyword evidence="2 3" id="KW-0732">Signal</keyword>
<organism evidence="5 6">
    <name type="scientific">Actinoallomurus spadix</name>
    <dbReference type="NCBI Taxonomy" id="79912"/>
    <lineage>
        <taxon>Bacteria</taxon>
        <taxon>Bacillati</taxon>
        <taxon>Actinomycetota</taxon>
        <taxon>Actinomycetes</taxon>
        <taxon>Streptosporangiales</taxon>
        <taxon>Thermomonosporaceae</taxon>
        <taxon>Actinoallomurus</taxon>
    </lineage>
</organism>
<dbReference type="Pfam" id="PF13458">
    <property type="entry name" value="Peripla_BP_6"/>
    <property type="match status" value="1"/>
</dbReference>
<evidence type="ECO:0000313" key="6">
    <source>
        <dbReference type="Proteomes" id="UP001501822"/>
    </source>
</evidence>
<keyword evidence="6" id="KW-1185">Reference proteome</keyword>
<dbReference type="SUPFAM" id="SSF53822">
    <property type="entry name" value="Periplasmic binding protein-like I"/>
    <property type="match status" value="1"/>
</dbReference>
<dbReference type="PANTHER" id="PTHR47151:SF2">
    <property type="entry name" value="AMINO ACID BINDING PROTEIN"/>
    <property type="match status" value="1"/>
</dbReference>
<dbReference type="PROSITE" id="PS51257">
    <property type="entry name" value="PROKAR_LIPOPROTEIN"/>
    <property type="match status" value="1"/>
</dbReference>
<feature type="signal peptide" evidence="3">
    <location>
        <begin position="1"/>
        <end position="24"/>
    </location>
</feature>
<sequence>MRSRLITVVGVAAASATLALGASACGGGSKSGGGDTVTIGFMGDLTGENSGLVIPPRQGAQLAIDQYNATNPKVKITLKTYDSQGKGEQAVPLAKQAITKDKIAGLIGPTFSGESAQADPVLEEGKLPNISSSATNASLATHGWKYWHRVIGNDNVQGQGIGGFIANSLKAKKVFIIHDSSEYGKPLAETVKAAVTQGGAQTAEDAIDPQGSDFSATVNKVKAFTPEAIFFGGYYAQGGKLIKQLREGGVKARFLSGDGSLDKGLAKGAGGTTADGSIIGCPCLIDPSGTASAASKKFAEDYKAKFHADPAVYSAEGYDAATAFIEAVKAGNTTPEKINDYLSKIDKPGVSKEIKFQSNGEPAAADVYVYQVKGDQLPLLGNAKNATVK</sequence>
<name>A0ABP3FSD4_9ACTN</name>
<protein>
    <submittedName>
        <fullName evidence="5">Branched-chain amino acid ABC transporter substrate-binding protein</fullName>
    </submittedName>
</protein>
<evidence type="ECO:0000256" key="1">
    <source>
        <dbReference type="ARBA" id="ARBA00010062"/>
    </source>
</evidence>
<dbReference type="Gene3D" id="3.40.50.2300">
    <property type="match status" value="2"/>
</dbReference>
<feature type="chain" id="PRO_5046925426" evidence="3">
    <location>
        <begin position="25"/>
        <end position="389"/>
    </location>
</feature>
<comment type="similarity">
    <text evidence="1">Belongs to the leucine-binding protein family.</text>
</comment>
<dbReference type="CDD" id="cd06342">
    <property type="entry name" value="PBP1_ABC_LIVBP-like"/>
    <property type="match status" value="1"/>
</dbReference>